<feature type="region of interest" description="Disordered" evidence="1">
    <location>
        <begin position="54"/>
        <end position="78"/>
    </location>
</feature>
<gene>
    <name evidence="2" type="ORF">GCM10010307_43550</name>
</gene>
<reference evidence="2 3" key="1">
    <citation type="journal article" date="2019" name="Int. J. Syst. Evol. Microbiol.">
        <title>The Global Catalogue of Microorganisms (GCM) 10K type strain sequencing project: providing services to taxonomists for standard genome sequencing and annotation.</title>
        <authorList>
            <consortium name="The Broad Institute Genomics Platform"/>
            <consortium name="The Broad Institute Genome Sequencing Center for Infectious Disease"/>
            <person name="Wu L."/>
            <person name="Ma J."/>
        </authorList>
    </citation>
    <scope>NUCLEOTIDE SEQUENCE [LARGE SCALE GENOMIC DNA]</scope>
    <source>
        <strain evidence="2 3">JCM 4524</strain>
    </source>
</reference>
<name>A0ABN3R2N4_9ACTN</name>
<accession>A0ABN3R2N4</accession>
<dbReference type="EMBL" id="BAAASJ010000043">
    <property type="protein sequence ID" value="GAA2641738.1"/>
    <property type="molecule type" value="Genomic_DNA"/>
</dbReference>
<evidence type="ECO:0000256" key="1">
    <source>
        <dbReference type="SAM" id="MobiDB-lite"/>
    </source>
</evidence>
<organism evidence="2 3">
    <name type="scientific">Streptomyces vastus</name>
    <dbReference type="NCBI Taxonomy" id="285451"/>
    <lineage>
        <taxon>Bacteria</taxon>
        <taxon>Bacillati</taxon>
        <taxon>Actinomycetota</taxon>
        <taxon>Actinomycetes</taxon>
        <taxon>Kitasatosporales</taxon>
        <taxon>Streptomycetaceae</taxon>
        <taxon>Streptomyces</taxon>
    </lineage>
</organism>
<evidence type="ECO:0000313" key="2">
    <source>
        <dbReference type="EMBL" id="GAA2641738.1"/>
    </source>
</evidence>
<dbReference type="Proteomes" id="UP001500151">
    <property type="component" value="Unassembled WGS sequence"/>
</dbReference>
<evidence type="ECO:0008006" key="4">
    <source>
        <dbReference type="Google" id="ProtNLM"/>
    </source>
</evidence>
<proteinExistence type="predicted"/>
<keyword evidence="3" id="KW-1185">Reference proteome</keyword>
<protein>
    <recommendedName>
        <fullName evidence="4">DUF397 domain-containing protein</fullName>
    </recommendedName>
</protein>
<sequence length="78" mass="8612">MSARGRDDRIGKRFRDPAGKTGICTDVLGRTAYLRPERGGREWPVPLADIEPVTEDAQDSDALSEKLSAVNKRSRGEL</sequence>
<evidence type="ECO:0000313" key="3">
    <source>
        <dbReference type="Proteomes" id="UP001500151"/>
    </source>
</evidence>
<comment type="caution">
    <text evidence="2">The sequence shown here is derived from an EMBL/GenBank/DDBJ whole genome shotgun (WGS) entry which is preliminary data.</text>
</comment>